<evidence type="ECO:0000256" key="8">
    <source>
        <dbReference type="ARBA" id="ARBA00023235"/>
    </source>
</evidence>
<keyword evidence="8 9" id="KW-0413">Isomerase</keyword>
<dbReference type="CDD" id="cd00405">
    <property type="entry name" value="PRAI"/>
    <property type="match status" value="1"/>
</dbReference>
<evidence type="ECO:0000259" key="10">
    <source>
        <dbReference type="Pfam" id="PF00697"/>
    </source>
</evidence>
<dbReference type="PATRIC" id="fig|880071.3.peg.3702"/>
<dbReference type="InterPro" id="IPR044643">
    <property type="entry name" value="TrpF_fam"/>
</dbReference>
<proteinExistence type="inferred from homology"/>
<dbReference type="InterPro" id="IPR011060">
    <property type="entry name" value="RibuloseP-bd_barrel"/>
</dbReference>
<keyword evidence="12" id="KW-1185">Reference proteome</keyword>
<dbReference type="AlphaFoldDB" id="I4APX5"/>
<evidence type="ECO:0000256" key="4">
    <source>
        <dbReference type="ARBA" id="ARBA00022272"/>
    </source>
</evidence>
<dbReference type="GO" id="GO:0004640">
    <property type="term" value="F:phosphoribosylanthranilate isomerase activity"/>
    <property type="evidence" value="ECO:0007669"/>
    <property type="project" value="UniProtKB-UniRule"/>
</dbReference>
<dbReference type="PANTHER" id="PTHR42894:SF1">
    <property type="entry name" value="N-(5'-PHOSPHORIBOSYL)ANTHRANILATE ISOMERASE"/>
    <property type="match status" value="1"/>
</dbReference>
<dbReference type="SUPFAM" id="SSF51366">
    <property type="entry name" value="Ribulose-phoshate binding barrel"/>
    <property type="match status" value="1"/>
</dbReference>
<dbReference type="RefSeq" id="WP_014799434.1">
    <property type="nucleotide sequence ID" value="NC_018018.1"/>
</dbReference>
<dbReference type="Proteomes" id="UP000006054">
    <property type="component" value="Chromosome"/>
</dbReference>
<dbReference type="GO" id="GO:0000162">
    <property type="term" value="P:L-tryptophan biosynthetic process"/>
    <property type="evidence" value="ECO:0007669"/>
    <property type="project" value="UniProtKB-UniRule"/>
</dbReference>
<keyword evidence="7 9" id="KW-0057">Aromatic amino acid biosynthesis</keyword>
<dbReference type="Gene3D" id="3.20.20.70">
    <property type="entry name" value="Aldolase class I"/>
    <property type="match status" value="1"/>
</dbReference>
<protein>
    <recommendedName>
        <fullName evidence="4 9">N-(5'-phosphoribosyl)anthranilate isomerase</fullName>
        <shortName evidence="9">PRAI</shortName>
        <ecNumber evidence="3 9">5.3.1.24</ecNumber>
    </recommendedName>
</protein>
<feature type="domain" description="N-(5'phosphoribosyl) anthranilate isomerase (PRAI)" evidence="10">
    <location>
        <begin position="7"/>
        <end position="213"/>
    </location>
</feature>
<dbReference type="STRING" id="880071.Fleli_3697"/>
<dbReference type="InterPro" id="IPR013785">
    <property type="entry name" value="Aldolase_TIM"/>
</dbReference>
<dbReference type="KEGG" id="fli:Fleli_3697"/>
<evidence type="ECO:0000256" key="7">
    <source>
        <dbReference type="ARBA" id="ARBA00023141"/>
    </source>
</evidence>
<dbReference type="OrthoDB" id="9786954at2"/>
<evidence type="ECO:0000313" key="11">
    <source>
        <dbReference type="EMBL" id="AFM06010.1"/>
    </source>
</evidence>
<evidence type="ECO:0000256" key="5">
    <source>
        <dbReference type="ARBA" id="ARBA00022605"/>
    </source>
</evidence>
<comment type="pathway">
    <text evidence="2 9">Amino-acid biosynthesis; L-tryptophan biosynthesis; L-tryptophan from chorismate: step 3/5.</text>
</comment>
<comment type="similarity">
    <text evidence="9">Belongs to the TrpF family.</text>
</comment>
<dbReference type="EMBL" id="CP003345">
    <property type="protein sequence ID" value="AFM06010.1"/>
    <property type="molecule type" value="Genomic_DNA"/>
</dbReference>
<evidence type="ECO:0000256" key="1">
    <source>
        <dbReference type="ARBA" id="ARBA00001164"/>
    </source>
</evidence>
<reference evidence="12" key="1">
    <citation type="submission" date="2012-06" db="EMBL/GenBank/DDBJ databases">
        <title>The complete genome of Flexibacter litoralis DSM 6794.</title>
        <authorList>
            <person name="Lucas S."/>
            <person name="Copeland A."/>
            <person name="Lapidus A."/>
            <person name="Glavina del Rio T."/>
            <person name="Dalin E."/>
            <person name="Tice H."/>
            <person name="Bruce D."/>
            <person name="Goodwin L."/>
            <person name="Pitluck S."/>
            <person name="Peters L."/>
            <person name="Ovchinnikova G."/>
            <person name="Lu M."/>
            <person name="Kyrpides N."/>
            <person name="Mavromatis K."/>
            <person name="Ivanova N."/>
            <person name="Brettin T."/>
            <person name="Detter J.C."/>
            <person name="Han C."/>
            <person name="Larimer F."/>
            <person name="Land M."/>
            <person name="Hauser L."/>
            <person name="Markowitz V."/>
            <person name="Cheng J.-F."/>
            <person name="Hugenholtz P."/>
            <person name="Woyke T."/>
            <person name="Wu D."/>
            <person name="Spring S."/>
            <person name="Lang E."/>
            <person name="Kopitz M."/>
            <person name="Brambilla E."/>
            <person name="Klenk H.-P."/>
            <person name="Eisen J.A."/>
        </authorList>
    </citation>
    <scope>NUCLEOTIDE SEQUENCE [LARGE SCALE GENOMIC DNA]</scope>
    <source>
        <strain evidence="12">ATCC 23117 / DSM 6794 / NBRC 15988 / NCIMB 1366 / Sio-4</strain>
    </source>
</reference>
<dbReference type="HOGENOM" id="CLU_076364_1_2_10"/>
<evidence type="ECO:0000256" key="9">
    <source>
        <dbReference type="HAMAP-Rule" id="MF_00135"/>
    </source>
</evidence>
<evidence type="ECO:0000256" key="6">
    <source>
        <dbReference type="ARBA" id="ARBA00022822"/>
    </source>
</evidence>
<accession>I4APX5</accession>
<dbReference type="PANTHER" id="PTHR42894">
    <property type="entry name" value="N-(5'-PHOSPHORIBOSYL)ANTHRANILATE ISOMERASE"/>
    <property type="match status" value="1"/>
</dbReference>
<gene>
    <name evidence="9" type="primary">trpF</name>
    <name evidence="11" type="ordered locus">Fleli_3697</name>
</gene>
<keyword evidence="6 9" id="KW-0822">Tryptophan biosynthesis</keyword>
<evidence type="ECO:0000256" key="3">
    <source>
        <dbReference type="ARBA" id="ARBA00012572"/>
    </source>
</evidence>
<sequence>MSFPLIKVCGMRDVQNIEQIASLCPDFLGFIFYPRSKRYVRQSDLSTEDLDKLLPKNLPTSIKRVGVFVESPNVEVEKIVKQWKLDFVQLHGNESPIFCKKLKGKGIKIIKVFSIGKEGISIPMMREYEDFVDYFLFDTQTPEYGGSGNKFDWDTLKTYNLETPFMLSGGISLEDVEKLKGYIHHKCIGFDVNSKFESTPAYKNPVLVEEFINLMKE</sequence>
<dbReference type="Pfam" id="PF00697">
    <property type="entry name" value="PRAI"/>
    <property type="match status" value="1"/>
</dbReference>
<keyword evidence="5 9" id="KW-0028">Amino-acid biosynthesis</keyword>
<name>I4APX5_BERLS</name>
<dbReference type="HAMAP" id="MF_00135">
    <property type="entry name" value="PRAI"/>
    <property type="match status" value="1"/>
</dbReference>
<evidence type="ECO:0000313" key="12">
    <source>
        <dbReference type="Proteomes" id="UP000006054"/>
    </source>
</evidence>
<dbReference type="EC" id="5.3.1.24" evidence="3 9"/>
<evidence type="ECO:0000256" key="2">
    <source>
        <dbReference type="ARBA" id="ARBA00004664"/>
    </source>
</evidence>
<organism evidence="11 12">
    <name type="scientific">Bernardetia litoralis (strain ATCC 23117 / DSM 6794 / NBRC 15988 / NCIMB 1366 / Fx l1 / Sio-4)</name>
    <name type="common">Flexibacter litoralis</name>
    <dbReference type="NCBI Taxonomy" id="880071"/>
    <lineage>
        <taxon>Bacteria</taxon>
        <taxon>Pseudomonadati</taxon>
        <taxon>Bacteroidota</taxon>
        <taxon>Cytophagia</taxon>
        <taxon>Cytophagales</taxon>
        <taxon>Bernardetiaceae</taxon>
        <taxon>Bernardetia</taxon>
    </lineage>
</organism>
<comment type="catalytic activity">
    <reaction evidence="1 9">
        <text>N-(5-phospho-beta-D-ribosyl)anthranilate = 1-(2-carboxyphenylamino)-1-deoxy-D-ribulose 5-phosphate</text>
        <dbReference type="Rhea" id="RHEA:21540"/>
        <dbReference type="ChEBI" id="CHEBI:18277"/>
        <dbReference type="ChEBI" id="CHEBI:58613"/>
        <dbReference type="EC" id="5.3.1.24"/>
    </reaction>
</comment>
<dbReference type="UniPathway" id="UPA00035">
    <property type="reaction ID" value="UER00042"/>
</dbReference>
<dbReference type="InterPro" id="IPR001240">
    <property type="entry name" value="PRAI_dom"/>
</dbReference>
<dbReference type="eggNOG" id="COG0135">
    <property type="taxonomic scope" value="Bacteria"/>
</dbReference>